<proteinExistence type="predicted"/>
<dbReference type="EMBL" id="CP032568">
    <property type="protein sequence ID" value="AYF72834.1"/>
    <property type="molecule type" value="Genomic_DNA"/>
</dbReference>
<reference evidence="2 3" key="1">
    <citation type="submission" date="2018-09" db="EMBL/GenBank/DDBJ databases">
        <title>Nocardia yunnanensis sp. nov., an actinomycete isolated from a soil sample.</title>
        <authorList>
            <person name="Zhang J."/>
        </authorList>
    </citation>
    <scope>NUCLEOTIDE SEQUENCE [LARGE SCALE GENOMIC DNA]</scope>
    <source>
        <strain evidence="2 3">CFHS0054</strain>
    </source>
</reference>
<evidence type="ECO:0000313" key="2">
    <source>
        <dbReference type="EMBL" id="AYF72834.1"/>
    </source>
</evidence>
<dbReference type="Proteomes" id="UP000267164">
    <property type="component" value="Chromosome"/>
</dbReference>
<dbReference type="RefSeq" id="WP_120734777.1">
    <property type="nucleotide sequence ID" value="NZ_CP032568.1"/>
</dbReference>
<keyword evidence="3" id="KW-1185">Reference proteome</keyword>
<accession>A0A386Z6W9</accession>
<dbReference type="AlphaFoldDB" id="A0A386Z6W9"/>
<evidence type="ECO:0000313" key="3">
    <source>
        <dbReference type="Proteomes" id="UP000267164"/>
    </source>
</evidence>
<gene>
    <name evidence="2" type="ORF">D7D52_01920</name>
</gene>
<feature type="chain" id="PRO_5017413073" evidence="1">
    <location>
        <begin position="31"/>
        <end position="154"/>
    </location>
</feature>
<keyword evidence="1" id="KW-0732">Signal</keyword>
<name>A0A386Z6W9_9NOCA</name>
<dbReference type="OrthoDB" id="4553771at2"/>
<feature type="signal peptide" evidence="1">
    <location>
        <begin position="1"/>
        <end position="30"/>
    </location>
</feature>
<protein>
    <submittedName>
        <fullName evidence="2">Uncharacterized protein</fullName>
    </submittedName>
</protein>
<evidence type="ECO:0000256" key="1">
    <source>
        <dbReference type="SAM" id="SignalP"/>
    </source>
</evidence>
<organism evidence="2 3">
    <name type="scientific">Nocardia yunnanensis</name>
    <dbReference type="NCBI Taxonomy" id="2382165"/>
    <lineage>
        <taxon>Bacteria</taxon>
        <taxon>Bacillati</taxon>
        <taxon>Actinomycetota</taxon>
        <taxon>Actinomycetes</taxon>
        <taxon>Mycobacteriales</taxon>
        <taxon>Nocardiaceae</taxon>
        <taxon>Nocardia</taxon>
    </lineage>
</organism>
<dbReference type="KEGG" id="nyu:D7D52_01920"/>
<sequence>MRMPTSVPAASLLVPAGAAIMIVTAAPAHAATVEFPQVPSMYHDAALCGGNIRSWAETDPRWPGRAIISVQALPVGGFDPGEYSFAPMCETTATVAWRNTNTGAAGEYRVPILAGFYGSEHYALFQDTGPGHVVVTVSTDMPNIPAQSAFDVPG</sequence>